<dbReference type="PANTHER" id="PTHR43130:SF2">
    <property type="entry name" value="DJ-1_PFPI DOMAIN-CONTAINING PROTEIN"/>
    <property type="match status" value="1"/>
</dbReference>
<dbReference type="PANTHER" id="PTHR43130">
    <property type="entry name" value="ARAC-FAMILY TRANSCRIPTIONAL REGULATOR"/>
    <property type="match status" value="1"/>
</dbReference>
<organism evidence="2 3">
    <name type="scientific">Amphibacillus marinus</name>
    <dbReference type="NCBI Taxonomy" id="872970"/>
    <lineage>
        <taxon>Bacteria</taxon>
        <taxon>Bacillati</taxon>
        <taxon>Bacillota</taxon>
        <taxon>Bacilli</taxon>
        <taxon>Bacillales</taxon>
        <taxon>Bacillaceae</taxon>
        <taxon>Amphibacillus</taxon>
    </lineage>
</organism>
<dbReference type="EMBL" id="FODJ01000002">
    <property type="protein sequence ID" value="SEN90566.1"/>
    <property type="molecule type" value="Genomic_DNA"/>
</dbReference>
<accession>A0A1H8KDG5</accession>
<sequence>MKLAFIVFDGMTALDFIGVYDALTRLKTMGFIPDLNWDICADCQQVRDHTGLMFTATQIKPDLANYNMIVVPGGLGTRTLVADTSFITWLETAQHCSLKASVCTGSLLLGAAGFLTNREATTHPNAYQELAKYTVVKEERIVEAGDVITARGVSSSIDLGLFLCEKLAGTEVKEQIRQQMDYQSV</sequence>
<dbReference type="Pfam" id="PF01965">
    <property type="entry name" value="DJ-1_PfpI"/>
    <property type="match status" value="1"/>
</dbReference>
<proteinExistence type="predicted"/>
<dbReference type="OrthoDB" id="9803764at2"/>
<evidence type="ECO:0000313" key="2">
    <source>
        <dbReference type="EMBL" id="SEN90566.1"/>
    </source>
</evidence>
<name>A0A1H8KDG5_9BACI</name>
<dbReference type="SUPFAM" id="SSF52317">
    <property type="entry name" value="Class I glutamine amidotransferase-like"/>
    <property type="match status" value="1"/>
</dbReference>
<dbReference type="InterPro" id="IPR002818">
    <property type="entry name" value="DJ-1/PfpI"/>
</dbReference>
<dbReference type="GO" id="GO:0006355">
    <property type="term" value="P:regulation of DNA-templated transcription"/>
    <property type="evidence" value="ECO:0007669"/>
    <property type="project" value="TreeGrafter"/>
</dbReference>
<dbReference type="AlphaFoldDB" id="A0A1H8KDG5"/>
<feature type="domain" description="DJ-1/PfpI" evidence="1">
    <location>
        <begin position="1"/>
        <end position="164"/>
    </location>
</feature>
<keyword evidence="3" id="KW-1185">Reference proteome</keyword>
<gene>
    <name evidence="2" type="ORF">SAMN04488134_102244</name>
</gene>
<protein>
    <submittedName>
        <fullName evidence="2">Cyclohexyl-isocyanide hydratase</fullName>
    </submittedName>
</protein>
<reference evidence="2 3" key="1">
    <citation type="submission" date="2016-10" db="EMBL/GenBank/DDBJ databases">
        <authorList>
            <person name="de Groot N.N."/>
        </authorList>
    </citation>
    <scope>NUCLEOTIDE SEQUENCE [LARGE SCALE GENOMIC DNA]</scope>
    <source>
        <strain evidence="2 3">CGMCC 1.10434</strain>
    </source>
</reference>
<dbReference type="RefSeq" id="WP_091495505.1">
    <property type="nucleotide sequence ID" value="NZ_FODJ01000002.1"/>
</dbReference>
<dbReference type="Proteomes" id="UP000199300">
    <property type="component" value="Unassembled WGS sequence"/>
</dbReference>
<dbReference type="InterPro" id="IPR029062">
    <property type="entry name" value="Class_I_gatase-like"/>
</dbReference>
<dbReference type="CDD" id="cd03139">
    <property type="entry name" value="GATase1_PfpI_2"/>
    <property type="match status" value="1"/>
</dbReference>
<dbReference type="Gene3D" id="3.40.50.880">
    <property type="match status" value="1"/>
</dbReference>
<dbReference type="InterPro" id="IPR052158">
    <property type="entry name" value="INH-QAR"/>
</dbReference>
<evidence type="ECO:0000313" key="3">
    <source>
        <dbReference type="Proteomes" id="UP000199300"/>
    </source>
</evidence>
<evidence type="ECO:0000259" key="1">
    <source>
        <dbReference type="Pfam" id="PF01965"/>
    </source>
</evidence>
<dbReference type="STRING" id="872970.SAMN04488134_102244"/>